<dbReference type="EMBL" id="VSSQ01086602">
    <property type="protein sequence ID" value="MPN33880.1"/>
    <property type="molecule type" value="Genomic_DNA"/>
</dbReference>
<reference evidence="1" key="1">
    <citation type="submission" date="2019-08" db="EMBL/GenBank/DDBJ databases">
        <authorList>
            <person name="Kucharzyk K."/>
            <person name="Murdoch R.W."/>
            <person name="Higgins S."/>
            <person name="Loffler F."/>
        </authorList>
    </citation>
    <scope>NUCLEOTIDE SEQUENCE</scope>
</reference>
<dbReference type="InterPro" id="IPR012338">
    <property type="entry name" value="Beta-lactam/transpept-like"/>
</dbReference>
<proteinExistence type="predicted"/>
<dbReference type="AlphaFoldDB" id="A0A645H5A2"/>
<name>A0A645H5A2_9ZZZZ</name>
<protein>
    <recommendedName>
        <fullName evidence="2">Beta-lactamase-related domain-containing protein</fullName>
    </recommendedName>
</protein>
<organism evidence="1">
    <name type="scientific">bioreactor metagenome</name>
    <dbReference type="NCBI Taxonomy" id="1076179"/>
    <lineage>
        <taxon>unclassified sequences</taxon>
        <taxon>metagenomes</taxon>
        <taxon>ecological metagenomes</taxon>
    </lineage>
</organism>
<comment type="caution">
    <text evidence="1">The sequence shown here is derived from an EMBL/GenBank/DDBJ whole genome shotgun (WGS) entry which is preliminary data.</text>
</comment>
<dbReference type="Gene3D" id="3.40.710.10">
    <property type="entry name" value="DD-peptidase/beta-lactamase superfamily"/>
    <property type="match status" value="1"/>
</dbReference>
<evidence type="ECO:0000313" key="1">
    <source>
        <dbReference type="EMBL" id="MPN33880.1"/>
    </source>
</evidence>
<dbReference type="SUPFAM" id="SSF56601">
    <property type="entry name" value="beta-lactamase/transpeptidase-like"/>
    <property type="match status" value="1"/>
</dbReference>
<accession>A0A645H5A2</accession>
<gene>
    <name evidence="1" type="ORF">SDC9_181372</name>
</gene>
<evidence type="ECO:0008006" key="2">
    <source>
        <dbReference type="Google" id="ProtNLM"/>
    </source>
</evidence>
<sequence length="207" mass="22976">MDGNNVVLDKVSGSMSGSMLVDMERFSSILTLIPAIMILREEGKLSLEEFDGNALLSDLLMHRYSSDGTILNEPVFDNDNVRRLIGIVERKSGVGFNDFVCDRILKPLGIKEFEFNGTVVSAKVDHLVRMLSMLKAGGVYGGKRIMGKDSASDALLFAFYYSKNNNGSNIWIDSREKRVMIFLNDGSKENISGEMLRSLFIGFVGQN</sequence>